<gene>
    <name evidence="1" type="ORF">HNV10_08185</name>
</gene>
<evidence type="ECO:0000313" key="2">
    <source>
        <dbReference type="Proteomes" id="UP000805085"/>
    </source>
</evidence>
<keyword evidence="2" id="KW-1185">Reference proteome</keyword>
<dbReference type="RefSeq" id="WP_173300848.1">
    <property type="nucleotide sequence ID" value="NZ_JABRWQ010000003.1"/>
</dbReference>
<protein>
    <recommendedName>
        <fullName evidence="3">Outer membrane protein beta-barrel domain-containing protein</fullName>
    </recommendedName>
</protein>
<accession>A0ABX2E687</accession>
<sequence>MKTVLTIFFVSISVVCFTQEKNKDHKLEYKSFSFSPLAIYFDNYTGGLAINADLSFAYEDNIFTFSAVTGSEFVISVLGESKPDSFKQLNLSFGKEVKLNKIIYFDMHAGLGYFSFKSISINTNKSGYERSDTIGFSLFTKIRFKTGNKFSLGLCFQANINSINNVYSTGVILQWNRSD</sequence>
<reference evidence="1 2" key="1">
    <citation type="journal article" date="2015" name="Int. J. Syst. Evol. Microbiol.">
        <title>Winogradskyella litoriviva sp. nov., isolated from coastal seawater.</title>
        <authorList>
            <person name="Nedashkovskaya O.I."/>
            <person name="Kukhlevskiy A.D."/>
            <person name="Zhukova N.V."/>
            <person name="Kim S.J."/>
            <person name="Rhee S.K."/>
            <person name="Mikhailov V.V."/>
        </authorList>
    </citation>
    <scope>NUCLEOTIDE SEQUENCE [LARGE SCALE GENOMIC DNA]</scope>
    <source>
        <strain evidence="1 2">KMM6491</strain>
    </source>
</reference>
<proteinExistence type="predicted"/>
<comment type="caution">
    <text evidence="1">The sequence shown here is derived from an EMBL/GenBank/DDBJ whole genome shotgun (WGS) entry which is preliminary data.</text>
</comment>
<name>A0ABX2E687_9FLAO</name>
<evidence type="ECO:0000313" key="1">
    <source>
        <dbReference type="EMBL" id="NRD23216.1"/>
    </source>
</evidence>
<evidence type="ECO:0008006" key="3">
    <source>
        <dbReference type="Google" id="ProtNLM"/>
    </source>
</evidence>
<dbReference type="EMBL" id="JABRWQ010000003">
    <property type="protein sequence ID" value="NRD23216.1"/>
    <property type="molecule type" value="Genomic_DNA"/>
</dbReference>
<dbReference type="Proteomes" id="UP000805085">
    <property type="component" value="Unassembled WGS sequence"/>
</dbReference>
<organism evidence="1 2">
    <name type="scientific">Winogradskyella litoriviva</name>
    <dbReference type="NCBI Taxonomy" id="1220182"/>
    <lineage>
        <taxon>Bacteria</taxon>
        <taxon>Pseudomonadati</taxon>
        <taxon>Bacteroidota</taxon>
        <taxon>Flavobacteriia</taxon>
        <taxon>Flavobacteriales</taxon>
        <taxon>Flavobacteriaceae</taxon>
        <taxon>Winogradskyella</taxon>
    </lineage>
</organism>